<dbReference type="InterPro" id="IPR036102">
    <property type="entry name" value="OsmC/Ohrsf"/>
</dbReference>
<dbReference type="Gene3D" id="3.30.300.20">
    <property type="match status" value="1"/>
</dbReference>
<reference evidence="1 2" key="1">
    <citation type="submission" date="2019-07" db="EMBL/GenBank/DDBJ databases">
        <title>Whole genome shotgun sequence of Gluconobacter wancherniae NBRC 103581.</title>
        <authorList>
            <person name="Hosoyama A."/>
            <person name="Uohara A."/>
            <person name="Ohji S."/>
            <person name="Ichikawa N."/>
        </authorList>
    </citation>
    <scope>NUCLEOTIDE SEQUENCE [LARGE SCALE GENOMIC DNA]</scope>
    <source>
        <strain evidence="1 2">NBRC 103581</strain>
    </source>
</reference>
<dbReference type="PANTHER" id="PTHR42830">
    <property type="entry name" value="OSMOTICALLY INDUCIBLE FAMILY PROTEIN"/>
    <property type="match status" value="1"/>
</dbReference>
<dbReference type="NCBIfam" id="TIGR03562">
    <property type="entry name" value="osmo_induc_OsmC"/>
    <property type="match status" value="1"/>
</dbReference>
<dbReference type="GO" id="GO:0006979">
    <property type="term" value="P:response to oxidative stress"/>
    <property type="evidence" value="ECO:0007669"/>
    <property type="project" value="InterPro"/>
</dbReference>
<dbReference type="InterPro" id="IPR052707">
    <property type="entry name" value="OsmC_Ohr_Peroxiredoxin"/>
</dbReference>
<evidence type="ECO:0000313" key="2">
    <source>
        <dbReference type="Proteomes" id="UP000321230"/>
    </source>
</evidence>
<dbReference type="InterPro" id="IPR003718">
    <property type="entry name" value="OsmC/Ohr_fam"/>
</dbReference>
<proteinExistence type="predicted"/>
<name>A0A511AZV5_9PROT</name>
<dbReference type="InterPro" id="IPR015946">
    <property type="entry name" value="KH_dom-like_a/b"/>
</dbReference>
<dbReference type="OrthoDB" id="9807532at2"/>
<dbReference type="AlphaFoldDB" id="A0A511AZV5"/>
<dbReference type="Proteomes" id="UP000321230">
    <property type="component" value="Unassembled WGS sequence"/>
</dbReference>
<dbReference type="GO" id="GO:0004601">
    <property type="term" value="F:peroxidase activity"/>
    <property type="evidence" value="ECO:0007669"/>
    <property type="project" value="InterPro"/>
</dbReference>
<protein>
    <submittedName>
        <fullName evidence="1">Osmotically inducible protein OsmC</fullName>
    </submittedName>
</protein>
<dbReference type="PANTHER" id="PTHR42830:SF1">
    <property type="entry name" value="OSMOTICALLY INDUCIBLE FAMILY PROTEIN"/>
    <property type="match status" value="1"/>
</dbReference>
<dbReference type="Pfam" id="PF02566">
    <property type="entry name" value="OsmC"/>
    <property type="match status" value="1"/>
</dbReference>
<organism evidence="1 2">
    <name type="scientific">Gluconobacter wancherniae NBRC 103581</name>
    <dbReference type="NCBI Taxonomy" id="656744"/>
    <lineage>
        <taxon>Bacteria</taxon>
        <taxon>Pseudomonadati</taxon>
        <taxon>Pseudomonadota</taxon>
        <taxon>Alphaproteobacteria</taxon>
        <taxon>Acetobacterales</taxon>
        <taxon>Acetobacteraceae</taxon>
        <taxon>Gluconobacter</taxon>
    </lineage>
</organism>
<gene>
    <name evidence="1" type="primary">osmC</name>
    <name evidence="1" type="ORF">GWA01_06230</name>
</gene>
<dbReference type="InterPro" id="IPR019904">
    <property type="entry name" value="Peroxiredoxin_OsmC"/>
</dbReference>
<evidence type="ECO:0000313" key="1">
    <source>
        <dbReference type="EMBL" id="GEK92853.1"/>
    </source>
</evidence>
<dbReference type="RefSeq" id="WP_146793909.1">
    <property type="nucleotide sequence ID" value="NZ_BARC01000004.1"/>
</dbReference>
<dbReference type="EMBL" id="BJUZ01000001">
    <property type="protein sequence ID" value="GEK92853.1"/>
    <property type="molecule type" value="Genomic_DNA"/>
</dbReference>
<dbReference type="SUPFAM" id="SSF82784">
    <property type="entry name" value="OsmC-like"/>
    <property type="match status" value="1"/>
</dbReference>
<sequence length="143" mass="14996">MSIDKSASAHWSGGLKDGKGTISTQSGALEAQPYGFNTRFEDKPGTNPEELLGAAHAGCYTMALSMILGEAGFTATSLDTKAIVSLDKSGDGFSITKVHLILRGVVPGADDARFDECANKAKVGCPVSKLFNTEITLDARLEN</sequence>
<comment type="caution">
    <text evidence="1">The sequence shown here is derived from an EMBL/GenBank/DDBJ whole genome shotgun (WGS) entry which is preliminary data.</text>
</comment>
<keyword evidence="2" id="KW-1185">Reference proteome</keyword>
<accession>A0A511AZV5</accession>